<evidence type="ECO:0000256" key="8">
    <source>
        <dbReference type="ARBA" id="ARBA00067318"/>
    </source>
</evidence>
<feature type="compositionally biased region" description="Low complexity" evidence="9">
    <location>
        <begin position="1214"/>
        <end position="1231"/>
    </location>
</feature>
<dbReference type="Gene3D" id="2.170.260.40">
    <property type="match status" value="1"/>
</dbReference>
<dbReference type="PANTHER" id="PTHR12341:SF7">
    <property type="entry name" value="5'-3' EXORIBONUCLEASE 1"/>
    <property type="match status" value="1"/>
</dbReference>
<comment type="subcellular location">
    <subcellularLocation>
        <location evidence="1">Cytoplasm</location>
    </subcellularLocation>
</comment>
<reference evidence="15 16" key="1">
    <citation type="submission" date="2020-08" db="EMBL/GenBank/DDBJ databases">
        <title>Aphidius gifuensis genome sequencing and assembly.</title>
        <authorList>
            <person name="Du Z."/>
        </authorList>
    </citation>
    <scope>NUCLEOTIDE SEQUENCE [LARGE SCALE GENOMIC DNA]</scope>
    <source>
        <strain evidence="15">YNYX2018</strain>
        <tissue evidence="15">Adults</tissue>
    </source>
</reference>
<evidence type="ECO:0000259" key="14">
    <source>
        <dbReference type="Pfam" id="PF18334"/>
    </source>
</evidence>
<feature type="compositionally biased region" description="Low complexity" evidence="9">
    <location>
        <begin position="1699"/>
        <end position="1712"/>
    </location>
</feature>
<evidence type="ECO:0000256" key="4">
    <source>
        <dbReference type="ARBA" id="ARBA00022801"/>
    </source>
</evidence>
<dbReference type="FunFam" id="3.40.50.12390:FF:000002">
    <property type="entry name" value="5'-3' exoribonuclease 1"/>
    <property type="match status" value="1"/>
</dbReference>
<evidence type="ECO:0000256" key="3">
    <source>
        <dbReference type="ARBA" id="ARBA00022722"/>
    </source>
</evidence>
<dbReference type="InterPro" id="IPR041412">
    <property type="entry name" value="Xrn1_helical"/>
</dbReference>
<keyword evidence="4" id="KW-0378">Hydrolase</keyword>
<evidence type="ECO:0000259" key="11">
    <source>
        <dbReference type="Pfam" id="PF17846"/>
    </source>
</evidence>
<dbReference type="PANTHER" id="PTHR12341">
    <property type="entry name" value="5'-&gt;3' EXORIBONUCLEASE"/>
    <property type="match status" value="1"/>
</dbReference>
<feature type="domain" description="5'-3' exoribonuclease 1 SH3-like" evidence="12">
    <location>
        <begin position="1066"/>
        <end position="1137"/>
    </location>
</feature>
<feature type="region of interest" description="Disordered" evidence="9">
    <location>
        <begin position="1249"/>
        <end position="1279"/>
    </location>
</feature>
<dbReference type="Gene3D" id="3.30.160.20">
    <property type="match status" value="1"/>
</dbReference>
<dbReference type="GO" id="GO:0004534">
    <property type="term" value="F:5'-3' RNA exonuclease activity"/>
    <property type="evidence" value="ECO:0007669"/>
    <property type="project" value="TreeGrafter"/>
</dbReference>
<feature type="region of interest" description="Disordered" evidence="9">
    <location>
        <begin position="1153"/>
        <end position="1231"/>
    </location>
</feature>
<sequence length="1738" mass="198163">MGIPKFTRFICERYPCILEILNEYQIPDFDNLYLDMNGIVHNCSHPNDADAHFRITEETIFKNIFLYVEVLFRTIKPQKLFFMAVDGVAPRAKINQQRSRRFRSAKDAELAEAKARAAGEVIPEGNRFDSNCITPGTEFMSKLTEQLKYFVTYKISTDSQWKKCKIILSGPEVPGEGEHKIMDYIRYLKSQPDYDINTRHCLYGLDADLIMLSLCTHEPHFAVLREEVTYGKQEQKKIPVPEKIRFCLLHISLLREYMDHEFSPMKDKLSFKYDIEKIIDDWILLGFLVGNDFIPPLPNLHIANGALPILYQTYMEILPTLDGYINEAGKLNLSRFEKFMAKLAIMNVEHYPDLDDLPPNYKYPKKMKELIQMTEEILLEPFDDFVGVDSDDDVNSHLVTLQKPSSERINAIDEARQYADKRKQVESYISAIQWNLHYYYDGCCSWSWFYPTHYAPDMSDIKDFKDFNLQFDIGKPFLPFQQLLAVLPSGSRSFLPEAYQHLLTDENSPIIDYYPADFETDLNGKEQEWEAIVLIPFIDEKRLIDAMEPYNSKLTEEEKNRNKHGKFFIITYTDENLGKVNAPEYFPSIDSHAKIILVDPIDIQVPIDKLIKGLCKNIDMSIYYPGFPSLQYVEHTARLEKTKVRVFKHPSRGENMMINVVPKKSPTIEELASELLGKIVLIGWPCLLEALVVGVSNSDRKFSLINQSTSYCLENLKRESLKGPQATQWISESRGIYTNYKTRYGIDIGDIDTLIHAKALNGYRYAITSKGNMSMEKVWKQHAACYAYQVVVRNIQVNNLQLDSDTPITNIYSPNSICFMLGHPHYGAMGEVNKSGINEKTGRVKIAMMTSSEPNFDKLKIQQQETQMQYMHGSIAAQRLGISSHLLSRITGSIFVTPSTTTTEQNDKNDKNERRQKNIGLNLKFNKKNEELPGYTKKVNGQWLYGAKSVGLIRNFMEKYPVFFEKLAKSVGNDVFNEDDLFSDGINELLVDVIKWLKEQPFRNIDSRSCDWQGLDPEIVQQIQIQVDKFNDDNNNCGKTLMMQVKPHLLYKPGLSKGNIPPDTNAKHELFDRIITVNENSSVPIGYKGTIISIQGTPNDINKTYEILFDKPFIGGISFNGDAVNRYAKLDPAEFINISHGIRAEQNISGTSIPDQINFTTNNNKQTKQTSQQQKDSKLNSSAFASFNHNNNISNNKQQCNFFPTFGKDKHTNNHQQKQQQGQSSSNNQQPQIRVMKKNDNLLIDLQTATSPSSSSSSLSSKQRNDQRKSHTSINDIIKTDKIKNMTNVSDIKHEVSPSSDTSKNIEINKNDNKTSEYQMLWNELQKVSNANQQKTMSFNKNHPPIPPATQLPVVQSSLPTTPQSATDQSAFLRAVLKIPSDNINESSTKLQGGPITSMANKPFVFPPTPPAPPPPMVLQMFDHARQANNNNNLRQNEKSSISNAQRLINLCQMRGTGLPKYFYKSEKNLFRVELEFPDKKKFYSELCTNHELAIENAASKALAELSNDNELNRKPHIDIYPPGSWLNIMHQSTHDISSQLFPDTLKLRPQSNWNHMMPPQPPGFAQMPPIRMNQSIPTPPSPSTSTSTLSSLQMPKQQQQGQQHKFGQANDAKQNAPFVPLQAQKKTRNRNNSQNDSQNTSGNNSRDNSYQQKIHNKPNKSKGSPKVNTVVDKNTIKDEEKTAKENDNLSAKDLSTVQPQQQPQQQQQKINKPQKQRRSRIAANFGPSPAPNGDDKQ</sequence>
<dbReference type="Pfam" id="PF03159">
    <property type="entry name" value="XRN_N"/>
    <property type="match status" value="1"/>
</dbReference>
<dbReference type="Pfam" id="PF18129">
    <property type="entry name" value="SH3_12"/>
    <property type="match status" value="1"/>
</dbReference>
<feature type="compositionally biased region" description="Low complexity" evidence="9">
    <location>
        <begin position="1156"/>
        <end position="1196"/>
    </location>
</feature>
<feature type="domain" description="Xrn1 N-terminal" evidence="10">
    <location>
        <begin position="1"/>
        <end position="227"/>
    </location>
</feature>
<keyword evidence="3" id="KW-0540">Nuclease</keyword>
<dbReference type="Gene3D" id="2.30.30.750">
    <property type="match status" value="1"/>
</dbReference>
<evidence type="ECO:0000259" key="12">
    <source>
        <dbReference type="Pfam" id="PF18129"/>
    </source>
</evidence>
<dbReference type="Gene3D" id="3.40.50.12390">
    <property type="match status" value="2"/>
</dbReference>
<evidence type="ECO:0000313" key="16">
    <source>
        <dbReference type="Proteomes" id="UP000639338"/>
    </source>
</evidence>
<organism evidence="15 16">
    <name type="scientific">Aphidius gifuensis</name>
    <name type="common">Parasitoid wasp</name>
    <dbReference type="NCBI Taxonomy" id="684658"/>
    <lineage>
        <taxon>Eukaryota</taxon>
        <taxon>Metazoa</taxon>
        <taxon>Ecdysozoa</taxon>
        <taxon>Arthropoda</taxon>
        <taxon>Hexapoda</taxon>
        <taxon>Insecta</taxon>
        <taxon>Pterygota</taxon>
        <taxon>Neoptera</taxon>
        <taxon>Endopterygota</taxon>
        <taxon>Hymenoptera</taxon>
        <taxon>Apocrita</taxon>
        <taxon>Ichneumonoidea</taxon>
        <taxon>Braconidae</taxon>
        <taxon>Aphidiinae</taxon>
        <taxon>Aphidius</taxon>
    </lineage>
</organism>
<feature type="domain" description="5'-3' exoribonuclease 1 D1" evidence="13">
    <location>
        <begin position="613"/>
        <end position="797"/>
    </location>
</feature>
<dbReference type="InterPro" id="IPR027073">
    <property type="entry name" value="5_3_exoribonuclease"/>
</dbReference>
<feature type="compositionally biased region" description="Low complexity" evidence="9">
    <location>
        <begin position="1251"/>
        <end position="1261"/>
    </location>
</feature>
<name>A0A835CPA1_APHGI</name>
<keyword evidence="5" id="KW-0269">Exonuclease</keyword>
<dbReference type="InterPro" id="IPR040992">
    <property type="entry name" value="XRN1_D1"/>
</dbReference>
<evidence type="ECO:0000256" key="5">
    <source>
        <dbReference type="ARBA" id="ARBA00022839"/>
    </source>
</evidence>
<comment type="caution">
    <text evidence="15">The sequence shown here is derived from an EMBL/GenBank/DDBJ whole genome shotgun (WGS) entry which is preliminary data.</text>
</comment>
<dbReference type="GO" id="GO:0003723">
    <property type="term" value="F:RNA binding"/>
    <property type="evidence" value="ECO:0007669"/>
    <property type="project" value="UniProtKB-KW"/>
</dbReference>
<dbReference type="GO" id="GO:0005737">
    <property type="term" value="C:cytoplasm"/>
    <property type="evidence" value="ECO:0007669"/>
    <property type="project" value="UniProtKB-SubCell"/>
</dbReference>
<evidence type="ECO:0000256" key="9">
    <source>
        <dbReference type="SAM" id="MobiDB-lite"/>
    </source>
</evidence>
<feature type="domain" description="Xrn1 helical" evidence="11">
    <location>
        <begin position="416"/>
        <end position="575"/>
    </location>
</feature>
<evidence type="ECO:0000256" key="6">
    <source>
        <dbReference type="ARBA" id="ARBA00022884"/>
    </source>
</evidence>
<evidence type="ECO:0000259" key="10">
    <source>
        <dbReference type="Pfam" id="PF03159"/>
    </source>
</evidence>
<dbReference type="InterPro" id="IPR016494">
    <property type="entry name" value="5_3_exoribonuclease_1"/>
</dbReference>
<evidence type="ECO:0000256" key="2">
    <source>
        <dbReference type="ARBA" id="ARBA00022490"/>
    </source>
</evidence>
<evidence type="ECO:0000256" key="7">
    <source>
        <dbReference type="ARBA" id="ARBA00038299"/>
    </source>
</evidence>
<evidence type="ECO:0000259" key="13">
    <source>
        <dbReference type="Pfam" id="PF18332"/>
    </source>
</evidence>
<accession>A0A835CPA1</accession>
<dbReference type="Gene3D" id="1.25.40.1050">
    <property type="match status" value="1"/>
</dbReference>
<dbReference type="GO" id="GO:0016075">
    <property type="term" value="P:rRNA catabolic process"/>
    <property type="evidence" value="ECO:0007669"/>
    <property type="project" value="TreeGrafter"/>
</dbReference>
<dbReference type="FunFam" id="1.25.40.1050:FF:000001">
    <property type="entry name" value="5'-3' exoribonuclease 1"/>
    <property type="match status" value="1"/>
</dbReference>
<feature type="compositionally biased region" description="Low complexity" evidence="9">
    <location>
        <begin position="1631"/>
        <end position="1646"/>
    </location>
</feature>
<evidence type="ECO:0000313" key="15">
    <source>
        <dbReference type="EMBL" id="KAF7987890.1"/>
    </source>
</evidence>
<protein>
    <recommendedName>
        <fullName evidence="8">5'-3' exoribonuclease 1</fullName>
    </recommendedName>
</protein>
<dbReference type="OrthoDB" id="372487at2759"/>
<dbReference type="InterPro" id="IPR047007">
    <property type="entry name" value="XRN1_D1_sf"/>
</dbReference>
<proteinExistence type="inferred from homology"/>
<feature type="domain" description="Exoribonuclease Xrn1 D2/D3" evidence="14">
    <location>
        <begin position="807"/>
        <end position="1036"/>
    </location>
</feature>
<dbReference type="GO" id="GO:0005634">
    <property type="term" value="C:nucleus"/>
    <property type="evidence" value="ECO:0007669"/>
    <property type="project" value="TreeGrafter"/>
</dbReference>
<feature type="region of interest" description="Disordered" evidence="9">
    <location>
        <begin position="1552"/>
        <end position="1738"/>
    </location>
</feature>
<dbReference type="CDD" id="cd18673">
    <property type="entry name" value="PIN_XRN1-2-like"/>
    <property type="match status" value="1"/>
</dbReference>
<dbReference type="EMBL" id="JACMRX010000006">
    <property type="protein sequence ID" value="KAF7987890.1"/>
    <property type="molecule type" value="Genomic_DNA"/>
</dbReference>
<evidence type="ECO:0000256" key="1">
    <source>
        <dbReference type="ARBA" id="ARBA00004496"/>
    </source>
</evidence>
<dbReference type="Pfam" id="PF18332">
    <property type="entry name" value="XRN1_D1"/>
    <property type="match status" value="1"/>
</dbReference>
<dbReference type="InterPro" id="IPR041106">
    <property type="entry name" value="XRN1_D2_D3"/>
</dbReference>
<dbReference type="InterPro" id="IPR041385">
    <property type="entry name" value="SH3_12"/>
</dbReference>
<feature type="compositionally biased region" description="Low complexity" evidence="9">
    <location>
        <begin position="1584"/>
        <end position="1609"/>
    </location>
</feature>
<dbReference type="InterPro" id="IPR004859">
    <property type="entry name" value="Xrn1_N"/>
</dbReference>
<comment type="similarity">
    <text evidence="7">Belongs to the 5'-3' exonuclease family.</text>
</comment>
<dbReference type="Pfam" id="PF18334">
    <property type="entry name" value="XRN1_D2_D3"/>
    <property type="match status" value="1"/>
</dbReference>
<dbReference type="PIRSF" id="PIRSF006743">
    <property type="entry name" value="Exonuclease_Xnr1"/>
    <property type="match status" value="1"/>
</dbReference>
<dbReference type="GO" id="GO:0000956">
    <property type="term" value="P:nuclear-transcribed mRNA catabolic process"/>
    <property type="evidence" value="ECO:0007669"/>
    <property type="project" value="InterPro"/>
</dbReference>
<feature type="domain" description="Xrn1 helical" evidence="11">
    <location>
        <begin position="272"/>
        <end position="346"/>
    </location>
</feature>
<dbReference type="Proteomes" id="UP000639338">
    <property type="component" value="Unassembled WGS sequence"/>
</dbReference>
<keyword evidence="6" id="KW-0694">RNA-binding</keyword>
<feature type="compositionally biased region" description="Basic and acidic residues" evidence="9">
    <location>
        <begin position="1675"/>
        <end position="1688"/>
    </location>
</feature>
<keyword evidence="2" id="KW-0963">Cytoplasm</keyword>
<gene>
    <name evidence="15" type="ORF">HCN44_003753</name>
</gene>
<keyword evidence="16" id="KW-1185">Reference proteome</keyword>
<dbReference type="InterPro" id="IPR047008">
    <property type="entry name" value="XRN1_SH3_sf"/>
</dbReference>
<dbReference type="SUPFAM" id="SSF54768">
    <property type="entry name" value="dsRNA-binding domain-like"/>
    <property type="match status" value="1"/>
</dbReference>
<dbReference type="Pfam" id="PF17846">
    <property type="entry name" value="XRN_M"/>
    <property type="match status" value="2"/>
</dbReference>